<dbReference type="Gene3D" id="3.30.1490.20">
    <property type="entry name" value="ATP-grasp fold, A domain"/>
    <property type="match status" value="1"/>
</dbReference>
<dbReference type="InterPro" id="IPR011761">
    <property type="entry name" value="ATP-grasp"/>
</dbReference>
<dbReference type="Gene3D" id="3.30.470.20">
    <property type="entry name" value="ATP-grasp fold, B domain"/>
    <property type="match status" value="1"/>
</dbReference>
<dbReference type="SMART" id="SM01209">
    <property type="entry name" value="GARS_A"/>
    <property type="match status" value="1"/>
</dbReference>
<sequence>MQLPAIRIARGFGWEVICADGNPDAPGRAEAHYFEHIDLKDREGIAESVVDWRNRRGLDGVFTAGTDFSAAVAWAAEKAGLPGIPYQSALKASDKFLMRTAFAEAGVPSPRFAGIENPDQWRDAFEKAGLPAVVKPVDNMGSRGIRRVDTLEDARSAVEAAFVCSASGRVIVEEYIEGPEFSLDALIYRGVFSLCGIADRHIRFAPYFIEVGHTMPSIFPEGDRQRIIDTFRNAAFALGIDNGAAKGDIKLGRSGPVVGEVAARLSGGYMSGWTYPLSSGVEVTAGALRIAVGEPPGDLAPVQQKTCAERAFYSIPGIIDSIDGFSDSMGSAAFLLTSPGSRVEFPRNNVEKCGNIICAAETREDACSRAEDLCRRVILRLAAGGRETLDFLRRRSHEWVPDAFTLEDPENRDWLRELEYLPDFASLRSTGPVIPLPPHPEKETACDWLGRSLTDALELIQAKTGVHAASERGNVGRQFWLALLRGGYQGGLWFLDTLNGSADQTGYGEIEEFPAGW</sequence>
<dbReference type="InterPro" id="IPR013815">
    <property type="entry name" value="ATP_grasp_subdomain_1"/>
</dbReference>
<proteinExistence type="predicted"/>
<dbReference type="Pfam" id="PF18603">
    <property type="entry name" value="LAL_C2"/>
    <property type="match status" value="1"/>
</dbReference>
<gene>
    <name evidence="6" type="ORF">B4O97_05280</name>
</gene>
<dbReference type="OrthoDB" id="9803907at2"/>
<evidence type="ECO:0000256" key="3">
    <source>
        <dbReference type="ARBA" id="ARBA00022840"/>
    </source>
</evidence>
<accession>A0A1Y1S221</accession>
<evidence type="ECO:0000313" key="7">
    <source>
        <dbReference type="Proteomes" id="UP000192343"/>
    </source>
</evidence>
<comment type="caution">
    <text evidence="6">The sequence shown here is derived from an EMBL/GenBank/DDBJ whole genome shotgun (WGS) entry which is preliminary data.</text>
</comment>
<dbReference type="Gene3D" id="3.40.50.20">
    <property type="match status" value="1"/>
</dbReference>
<dbReference type="GO" id="GO:0046872">
    <property type="term" value="F:metal ion binding"/>
    <property type="evidence" value="ECO:0007669"/>
    <property type="project" value="InterPro"/>
</dbReference>
<evidence type="ECO:0000256" key="1">
    <source>
        <dbReference type="ARBA" id="ARBA00022598"/>
    </source>
</evidence>
<dbReference type="AlphaFoldDB" id="A0A1Y1S221"/>
<keyword evidence="2 4" id="KW-0547">Nucleotide-binding</keyword>
<dbReference type="PANTHER" id="PTHR43585">
    <property type="entry name" value="FUMIPYRROLE BIOSYNTHESIS PROTEIN C"/>
    <property type="match status" value="1"/>
</dbReference>
<dbReference type="SUPFAM" id="SSF56059">
    <property type="entry name" value="Glutathione synthetase ATP-binding domain-like"/>
    <property type="match status" value="1"/>
</dbReference>
<evidence type="ECO:0000256" key="2">
    <source>
        <dbReference type="ARBA" id="ARBA00022741"/>
    </source>
</evidence>
<evidence type="ECO:0000256" key="4">
    <source>
        <dbReference type="PROSITE-ProRule" id="PRU00409"/>
    </source>
</evidence>
<evidence type="ECO:0000313" key="6">
    <source>
        <dbReference type="EMBL" id="ORC36658.1"/>
    </source>
</evidence>
<organism evidence="6 7">
    <name type="scientific">Marispirochaeta aestuarii</name>
    <dbReference type="NCBI Taxonomy" id="1963862"/>
    <lineage>
        <taxon>Bacteria</taxon>
        <taxon>Pseudomonadati</taxon>
        <taxon>Spirochaetota</taxon>
        <taxon>Spirochaetia</taxon>
        <taxon>Spirochaetales</taxon>
        <taxon>Spirochaetaceae</taxon>
        <taxon>Marispirochaeta</taxon>
    </lineage>
</organism>
<dbReference type="EMBL" id="MWQY01000005">
    <property type="protein sequence ID" value="ORC36658.1"/>
    <property type="molecule type" value="Genomic_DNA"/>
</dbReference>
<dbReference type="InterPro" id="IPR040570">
    <property type="entry name" value="LAL_C2"/>
</dbReference>
<dbReference type="InterPro" id="IPR052032">
    <property type="entry name" value="ATP-dep_AA_Ligase"/>
</dbReference>
<keyword evidence="7" id="KW-1185">Reference proteome</keyword>
<dbReference type="Proteomes" id="UP000192343">
    <property type="component" value="Unassembled WGS sequence"/>
</dbReference>
<dbReference type="PANTHER" id="PTHR43585:SF2">
    <property type="entry name" value="ATP-GRASP ENZYME FSQD"/>
    <property type="match status" value="1"/>
</dbReference>
<dbReference type="GO" id="GO:0005524">
    <property type="term" value="F:ATP binding"/>
    <property type="evidence" value="ECO:0007669"/>
    <property type="project" value="UniProtKB-UniRule"/>
</dbReference>
<dbReference type="PROSITE" id="PS50975">
    <property type="entry name" value="ATP_GRASP"/>
    <property type="match status" value="1"/>
</dbReference>
<dbReference type="STRING" id="1963862.B4O97_05280"/>
<feature type="domain" description="ATP-grasp" evidence="5">
    <location>
        <begin position="99"/>
        <end position="292"/>
    </location>
</feature>
<dbReference type="GO" id="GO:0016874">
    <property type="term" value="F:ligase activity"/>
    <property type="evidence" value="ECO:0007669"/>
    <property type="project" value="UniProtKB-KW"/>
</dbReference>
<evidence type="ECO:0000259" key="5">
    <source>
        <dbReference type="PROSITE" id="PS50975"/>
    </source>
</evidence>
<name>A0A1Y1S221_9SPIO</name>
<protein>
    <recommendedName>
        <fullName evidence="5">ATP-grasp domain-containing protein</fullName>
    </recommendedName>
</protein>
<reference evidence="6 7" key="1">
    <citation type="submission" date="2017-03" db="EMBL/GenBank/DDBJ databases">
        <title>Draft Genome sequence of Marispirochaeta sp. strain JC444.</title>
        <authorList>
            <person name="Shivani Y."/>
            <person name="Subhash Y."/>
            <person name="Sasikala C."/>
            <person name="Ramana C."/>
        </authorList>
    </citation>
    <scope>NUCLEOTIDE SEQUENCE [LARGE SCALE GENOMIC DNA]</scope>
    <source>
        <strain evidence="6 7">JC444</strain>
    </source>
</reference>
<keyword evidence="1" id="KW-0436">Ligase</keyword>
<keyword evidence="3 4" id="KW-0067">ATP-binding</keyword>
<dbReference type="Pfam" id="PF13535">
    <property type="entry name" value="ATP-grasp_4"/>
    <property type="match status" value="1"/>
</dbReference>